<sequence>MLTSSKSIYHKLKWRLLPVFRAQRMDRFFQSMRPRPGSKILDVGGLPALNGVPGLWNNHMTTYEITLLNLPGSFDKL</sequence>
<dbReference type="EMBL" id="CP016428">
    <property type="protein sequence ID" value="ANW01206.1"/>
    <property type="molecule type" value="Genomic_DNA"/>
</dbReference>
<keyword evidence="2" id="KW-1185">Reference proteome</keyword>
<gene>
    <name evidence="1" type="ORF">LMTR13_14550</name>
</gene>
<dbReference type="KEGG" id="bic:LMTR13_14550"/>
<evidence type="ECO:0000313" key="1">
    <source>
        <dbReference type="EMBL" id="ANW01206.1"/>
    </source>
</evidence>
<name>A0A1B1UEU4_9BRAD</name>
<dbReference type="STRING" id="1274631.LMTR13_14550"/>
<evidence type="ECO:0000313" key="2">
    <source>
        <dbReference type="Proteomes" id="UP000092839"/>
    </source>
</evidence>
<reference evidence="1 2" key="1">
    <citation type="submission" date="2016-07" db="EMBL/GenBank/DDBJ databases">
        <title>Complete genome sequence of Bradyrhizobium icense LMTR 13T, a potential inoculant strain isolated from lima bean (Phaseolus lunatus) in Peru.</title>
        <authorList>
            <person name="Ormeno-Orrillo E."/>
            <person name="Duran D."/>
            <person name="Rogel M.A."/>
            <person name="Rey L."/>
            <person name="Imperial J."/>
            <person name="Ruiz-Argueso T."/>
            <person name="Martinez-Romero E."/>
        </authorList>
    </citation>
    <scope>NUCLEOTIDE SEQUENCE [LARGE SCALE GENOMIC DNA]</scope>
    <source>
        <strain evidence="1 2">LMTR 13</strain>
    </source>
</reference>
<organism evidence="1 2">
    <name type="scientific">Bradyrhizobium icense</name>
    <dbReference type="NCBI Taxonomy" id="1274631"/>
    <lineage>
        <taxon>Bacteria</taxon>
        <taxon>Pseudomonadati</taxon>
        <taxon>Pseudomonadota</taxon>
        <taxon>Alphaproteobacteria</taxon>
        <taxon>Hyphomicrobiales</taxon>
        <taxon>Nitrobacteraceae</taxon>
        <taxon>Bradyrhizobium</taxon>
    </lineage>
</organism>
<dbReference type="Proteomes" id="UP000092839">
    <property type="component" value="Chromosome"/>
</dbReference>
<dbReference type="AlphaFoldDB" id="A0A1B1UEU4"/>
<accession>A0A1B1UEU4</accession>
<protein>
    <submittedName>
        <fullName evidence="1">Uncharacterized protein</fullName>
    </submittedName>
</protein>
<proteinExistence type="predicted"/>